<name>A0ABX6TNK2_9SPHI</name>
<protein>
    <recommendedName>
        <fullName evidence="3">Immunity protein 35</fullName>
    </recommendedName>
</protein>
<evidence type="ECO:0008006" key="3">
    <source>
        <dbReference type="Google" id="ProtNLM"/>
    </source>
</evidence>
<organism evidence="1 2">
    <name type="scientific">Pedobacter riviphilus</name>
    <dbReference type="NCBI Taxonomy" id="2766984"/>
    <lineage>
        <taxon>Bacteria</taxon>
        <taxon>Pseudomonadati</taxon>
        <taxon>Bacteroidota</taxon>
        <taxon>Sphingobacteriia</taxon>
        <taxon>Sphingobacteriales</taxon>
        <taxon>Sphingobacteriaceae</taxon>
        <taxon>Pedobacter</taxon>
    </lineage>
</organism>
<proteinExistence type="predicted"/>
<dbReference type="Proteomes" id="UP000516439">
    <property type="component" value="Chromosome"/>
</dbReference>
<reference evidence="1 2" key="1">
    <citation type="submission" date="2020-09" db="EMBL/GenBank/DDBJ databases">
        <title>Pedobacter sp. SW-16 isolated from soil near Yeocheon.</title>
        <authorList>
            <person name="Im H.S."/>
            <person name="Joung Y."/>
            <person name="Lee S.-S."/>
        </authorList>
    </citation>
    <scope>NUCLEOTIDE SEQUENCE [LARGE SCALE GENOMIC DNA]</scope>
    <source>
        <strain evidence="1 2">SW-16</strain>
    </source>
</reference>
<accession>A0ABX6TNK2</accession>
<dbReference type="RefSeq" id="WP_167293821.1">
    <property type="nucleotide sequence ID" value="NZ_CP061171.1"/>
</dbReference>
<dbReference type="EMBL" id="CP061171">
    <property type="protein sequence ID" value="QNR85955.1"/>
    <property type="molecule type" value="Genomic_DNA"/>
</dbReference>
<gene>
    <name evidence="1" type="ORF">H9N25_05800</name>
</gene>
<keyword evidence="2" id="KW-1185">Reference proteome</keyword>
<sequence length="103" mass="11989">MENRIDEMLKKYNLNKANSILSFLDDFRDEAEVRGYCMRVLQAYSDLKKEDWIIGIEGGDYIYSFDGHLIFITDDIWSFNLVATQPVLELLAGKMRMLKQSGL</sequence>
<evidence type="ECO:0000313" key="1">
    <source>
        <dbReference type="EMBL" id="QNR85955.1"/>
    </source>
</evidence>
<evidence type="ECO:0000313" key="2">
    <source>
        <dbReference type="Proteomes" id="UP000516439"/>
    </source>
</evidence>